<evidence type="ECO:0000256" key="1">
    <source>
        <dbReference type="ARBA" id="ARBA00004651"/>
    </source>
</evidence>
<keyword evidence="3 7" id="KW-0812">Transmembrane</keyword>
<evidence type="ECO:0000256" key="5">
    <source>
        <dbReference type="ARBA" id="ARBA00023136"/>
    </source>
</evidence>
<proteinExistence type="predicted"/>
<name>A0ABP6WCI2_9ACTN</name>
<protein>
    <submittedName>
        <fullName evidence="8">Uncharacterized protein</fullName>
    </submittedName>
</protein>
<keyword evidence="5 7" id="KW-0472">Membrane</keyword>
<evidence type="ECO:0000313" key="9">
    <source>
        <dbReference type="Proteomes" id="UP001500301"/>
    </source>
</evidence>
<evidence type="ECO:0000256" key="7">
    <source>
        <dbReference type="SAM" id="Phobius"/>
    </source>
</evidence>
<evidence type="ECO:0000256" key="2">
    <source>
        <dbReference type="ARBA" id="ARBA00022475"/>
    </source>
</evidence>
<feature type="transmembrane region" description="Helical" evidence="7">
    <location>
        <begin position="244"/>
        <end position="269"/>
    </location>
</feature>
<dbReference type="Proteomes" id="UP001500301">
    <property type="component" value="Unassembled WGS sequence"/>
</dbReference>
<sequence length="301" mass="32022">MVPPLRTRARTLLARIRARVDAIPIVGRIVEEWRRVEVVDRAMVTAAQGLLALVPLVIVLVAYLPADLTKAGLERFADITGLADASLDRAVSAAPRSLAGAEDVRDRIGLVGALVTVLSASSFARAVMRAYEKVWEVPHLTGFRGRRRALGWLLGWLFALEALSLVTRALDRAAVPFAVVVGVQVALVAVLWWWSLHVLLHGARTWRALAVPAAASAVAVVAFTRASAVVMPEYSVASVRQFGGLGLVLALATWLVGFSAVLVLSAILGRAAGEMLDERAGRSPVGDEPAARDEPAAPSSL</sequence>
<evidence type="ECO:0000313" key="8">
    <source>
        <dbReference type="EMBL" id="GAA3548133.1"/>
    </source>
</evidence>
<dbReference type="Pfam" id="PF03631">
    <property type="entry name" value="Virul_fac_BrkB"/>
    <property type="match status" value="1"/>
</dbReference>
<feature type="transmembrane region" description="Helical" evidence="7">
    <location>
        <begin position="149"/>
        <end position="167"/>
    </location>
</feature>
<comment type="caution">
    <text evidence="8">The sequence shown here is derived from an EMBL/GenBank/DDBJ whole genome shotgun (WGS) entry which is preliminary data.</text>
</comment>
<feature type="transmembrane region" description="Helical" evidence="7">
    <location>
        <begin position="206"/>
        <end position="224"/>
    </location>
</feature>
<organism evidence="8 9">
    <name type="scientific">Nocardioides daeguensis</name>
    <dbReference type="NCBI Taxonomy" id="908359"/>
    <lineage>
        <taxon>Bacteria</taxon>
        <taxon>Bacillati</taxon>
        <taxon>Actinomycetota</taxon>
        <taxon>Actinomycetes</taxon>
        <taxon>Propionibacteriales</taxon>
        <taxon>Nocardioidaceae</taxon>
        <taxon>Nocardioides</taxon>
    </lineage>
</organism>
<dbReference type="EMBL" id="BAABBB010000023">
    <property type="protein sequence ID" value="GAA3548133.1"/>
    <property type="molecule type" value="Genomic_DNA"/>
</dbReference>
<gene>
    <name evidence="8" type="ORF">GCM10022263_38960</name>
</gene>
<evidence type="ECO:0000256" key="6">
    <source>
        <dbReference type="SAM" id="MobiDB-lite"/>
    </source>
</evidence>
<keyword evidence="4 7" id="KW-1133">Transmembrane helix</keyword>
<feature type="transmembrane region" description="Helical" evidence="7">
    <location>
        <begin position="42"/>
        <end position="64"/>
    </location>
</feature>
<evidence type="ECO:0000256" key="4">
    <source>
        <dbReference type="ARBA" id="ARBA00022989"/>
    </source>
</evidence>
<feature type="region of interest" description="Disordered" evidence="6">
    <location>
        <begin position="279"/>
        <end position="301"/>
    </location>
</feature>
<accession>A0ABP6WCI2</accession>
<comment type="subcellular location">
    <subcellularLocation>
        <location evidence="1">Cell membrane</location>
        <topology evidence="1">Multi-pass membrane protein</topology>
    </subcellularLocation>
</comment>
<feature type="transmembrane region" description="Helical" evidence="7">
    <location>
        <begin position="173"/>
        <end position="194"/>
    </location>
</feature>
<keyword evidence="2" id="KW-1003">Cell membrane</keyword>
<evidence type="ECO:0000256" key="3">
    <source>
        <dbReference type="ARBA" id="ARBA00022692"/>
    </source>
</evidence>
<dbReference type="RefSeq" id="WP_218236882.1">
    <property type="nucleotide sequence ID" value="NZ_BAABBB010000023.1"/>
</dbReference>
<dbReference type="InterPro" id="IPR017039">
    <property type="entry name" value="Virul_fac_BrkB"/>
</dbReference>
<reference evidence="9" key="1">
    <citation type="journal article" date="2019" name="Int. J. Syst. Evol. Microbiol.">
        <title>The Global Catalogue of Microorganisms (GCM) 10K type strain sequencing project: providing services to taxonomists for standard genome sequencing and annotation.</title>
        <authorList>
            <consortium name="The Broad Institute Genomics Platform"/>
            <consortium name="The Broad Institute Genome Sequencing Center for Infectious Disease"/>
            <person name="Wu L."/>
            <person name="Ma J."/>
        </authorList>
    </citation>
    <scope>NUCLEOTIDE SEQUENCE [LARGE SCALE GENOMIC DNA]</scope>
    <source>
        <strain evidence="9">JCM 17460</strain>
    </source>
</reference>
<keyword evidence="9" id="KW-1185">Reference proteome</keyword>
<feature type="transmembrane region" description="Helical" evidence="7">
    <location>
        <begin position="108"/>
        <end position="128"/>
    </location>
</feature>